<dbReference type="Proteomes" id="UP000218160">
    <property type="component" value="Chromosome 1"/>
</dbReference>
<evidence type="ECO:0000313" key="1">
    <source>
        <dbReference type="EMBL" id="ATF09991.1"/>
    </source>
</evidence>
<sequence>MGNDESSASDMEQVDINAHKIITAELSALNMTDSKVLSNLLKQIYQILTQYQLIVLTIPDNITKPLVLN</sequence>
<accession>A0A291BAI3</accession>
<evidence type="ECO:0008006" key="3">
    <source>
        <dbReference type="Google" id="ProtNLM"/>
    </source>
</evidence>
<keyword evidence="2" id="KW-1185">Reference proteome</keyword>
<gene>
    <name evidence="1" type="ORF">BTN50_1518</name>
</gene>
<reference evidence="2" key="1">
    <citation type="submission" date="2017-04" db="EMBL/GenBank/DDBJ databases">
        <title>Genome evolution of the luminous symbionts of deep sea anglerfish.</title>
        <authorList>
            <person name="Hendry T.A."/>
        </authorList>
    </citation>
    <scope>NUCLEOTIDE SEQUENCE [LARGE SCALE GENOMIC DNA]</scope>
</reference>
<dbReference type="KEGG" id="elux:BTN50_1518"/>
<dbReference type="AlphaFoldDB" id="A0A291BAI3"/>
<evidence type="ECO:0000313" key="2">
    <source>
        <dbReference type="Proteomes" id="UP000218160"/>
    </source>
</evidence>
<proteinExistence type="predicted"/>
<name>A0A291BAI3_9GAMM</name>
<organism evidence="1 2">
    <name type="scientific">Candidatus Enterovibrio altilux</name>
    <dbReference type="NCBI Taxonomy" id="1927128"/>
    <lineage>
        <taxon>Bacteria</taxon>
        <taxon>Pseudomonadati</taxon>
        <taxon>Pseudomonadota</taxon>
        <taxon>Gammaproteobacteria</taxon>
        <taxon>Vibrionales</taxon>
        <taxon>Vibrionaceae</taxon>
        <taxon>Enterovibrio</taxon>
    </lineage>
</organism>
<protein>
    <recommendedName>
        <fullName evidence="3">Mobile element protein</fullName>
    </recommendedName>
</protein>
<dbReference type="EMBL" id="CP020660">
    <property type="protein sequence ID" value="ATF09991.1"/>
    <property type="molecule type" value="Genomic_DNA"/>
</dbReference>